<dbReference type="Gene3D" id="3.40.1090.10">
    <property type="entry name" value="Cytosolic phospholipase A2 catalytic domain"/>
    <property type="match status" value="2"/>
</dbReference>
<dbReference type="PANTHER" id="PTHR14226:SF78">
    <property type="entry name" value="SLR0060 PROTEIN"/>
    <property type="match status" value="1"/>
</dbReference>
<evidence type="ECO:0000313" key="6">
    <source>
        <dbReference type="EMBL" id="MBC5845000.1"/>
    </source>
</evidence>
<sequence>MDLKSKSIGLVLSGGGAKGLAHAGAIQFLEEQNIQPTRIAGTSSGSIVGALYSWGKTPREILELFKSIYIFHWRHITFKKAGIIDSESFKMHFYSIFKDAILADLKIPMQITATDMVKGRLRIFEQETKIIDAILASSAFPGIISPFEIDGKPYSDGGILNHFPTDILQGQCDTIIGIYVSPIQNIEAADLNSIRAVTTRAFDILSADSNTHKFNICDWVIEPKKLSNYSTFETNKTKMDAIFNIGYEAAKESYEKLNL</sequence>
<gene>
    <name evidence="6" type="ORF">H8R25_11175</name>
</gene>
<feature type="active site" description="Nucleophile" evidence="4">
    <location>
        <position position="43"/>
    </location>
</feature>
<dbReference type="PANTHER" id="PTHR14226">
    <property type="entry name" value="NEUROPATHY TARGET ESTERASE/SWISS CHEESE D.MELANOGASTER"/>
    <property type="match status" value="1"/>
</dbReference>
<dbReference type="PROSITE" id="PS51635">
    <property type="entry name" value="PNPLA"/>
    <property type="match status" value="1"/>
</dbReference>
<keyword evidence="2 4" id="KW-0442">Lipid degradation</keyword>
<feature type="short sequence motif" description="GXSXG" evidence="4">
    <location>
        <begin position="41"/>
        <end position="45"/>
    </location>
</feature>
<keyword evidence="1 4" id="KW-0378">Hydrolase</keyword>
<dbReference type="CDD" id="cd07205">
    <property type="entry name" value="Pat_PNPLA6_PNPLA7_NTE1_like"/>
    <property type="match status" value="1"/>
</dbReference>
<organism evidence="6 7">
    <name type="scientific">Flavobacterium muglaense</name>
    <dbReference type="NCBI Taxonomy" id="2764716"/>
    <lineage>
        <taxon>Bacteria</taxon>
        <taxon>Pseudomonadati</taxon>
        <taxon>Bacteroidota</taxon>
        <taxon>Flavobacteriia</taxon>
        <taxon>Flavobacteriales</taxon>
        <taxon>Flavobacteriaceae</taxon>
        <taxon>Flavobacterium</taxon>
    </lineage>
</organism>
<feature type="domain" description="PNPLA" evidence="5">
    <location>
        <begin position="10"/>
        <end position="169"/>
    </location>
</feature>
<dbReference type="GO" id="GO:0016042">
    <property type="term" value="P:lipid catabolic process"/>
    <property type="evidence" value="ECO:0007669"/>
    <property type="project" value="UniProtKB-UniRule"/>
</dbReference>
<reference evidence="6 7" key="1">
    <citation type="submission" date="2020-08" db="EMBL/GenBank/DDBJ databases">
        <title>Description of novel Flavobacterium F-392 isolate.</title>
        <authorList>
            <person name="Saticioglu I.B."/>
            <person name="Duman M."/>
            <person name="Altun S."/>
        </authorList>
    </citation>
    <scope>NUCLEOTIDE SEQUENCE [LARGE SCALE GENOMIC DNA]</scope>
    <source>
        <strain evidence="6 7">F-392</strain>
    </source>
</reference>
<feature type="active site" description="Proton acceptor" evidence="4">
    <location>
        <position position="156"/>
    </location>
</feature>
<proteinExistence type="predicted"/>
<dbReference type="Proteomes" id="UP000641454">
    <property type="component" value="Unassembled WGS sequence"/>
</dbReference>
<dbReference type="GO" id="GO:0016787">
    <property type="term" value="F:hydrolase activity"/>
    <property type="evidence" value="ECO:0007669"/>
    <property type="project" value="UniProtKB-UniRule"/>
</dbReference>
<keyword evidence="3 4" id="KW-0443">Lipid metabolism</keyword>
<feature type="short sequence motif" description="GXGXXG" evidence="4">
    <location>
        <begin position="14"/>
        <end position="19"/>
    </location>
</feature>
<dbReference type="SUPFAM" id="SSF52151">
    <property type="entry name" value="FabD/lysophospholipase-like"/>
    <property type="match status" value="1"/>
</dbReference>
<evidence type="ECO:0000256" key="3">
    <source>
        <dbReference type="ARBA" id="ARBA00023098"/>
    </source>
</evidence>
<dbReference type="AlphaFoldDB" id="A0A923N2S1"/>
<comment type="caution">
    <text evidence="6">The sequence shown here is derived from an EMBL/GenBank/DDBJ whole genome shotgun (WGS) entry which is preliminary data.</text>
</comment>
<keyword evidence="7" id="KW-1185">Reference proteome</keyword>
<evidence type="ECO:0000256" key="2">
    <source>
        <dbReference type="ARBA" id="ARBA00022963"/>
    </source>
</evidence>
<dbReference type="Pfam" id="PF01734">
    <property type="entry name" value="Patatin"/>
    <property type="match status" value="1"/>
</dbReference>
<dbReference type="EMBL" id="JACRUL010000026">
    <property type="protein sequence ID" value="MBC5845000.1"/>
    <property type="molecule type" value="Genomic_DNA"/>
</dbReference>
<name>A0A923N2S1_9FLAO</name>
<dbReference type="RefSeq" id="WP_187019024.1">
    <property type="nucleotide sequence ID" value="NZ_JACRUK010000025.1"/>
</dbReference>
<feature type="short sequence motif" description="DGA/G" evidence="4">
    <location>
        <begin position="156"/>
        <end position="158"/>
    </location>
</feature>
<dbReference type="InterPro" id="IPR050301">
    <property type="entry name" value="NTE"/>
</dbReference>
<evidence type="ECO:0000256" key="1">
    <source>
        <dbReference type="ARBA" id="ARBA00022801"/>
    </source>
</evidence>
<evidence type="ECO:0000256" key="4">
    <source>
        <dbReference type="PROSITE-ProRule" id="PRU01161"/>
    </source>
</evidence>
<accession>A0A923N2S1</accession>
<evidence type="ECO:0000259" key="5">
    <source>
        <dbReference type="PROSITE" id="PS51635"/>
    </source>
</evidence>
<dbReference type="InterPro" id="IPR016035">
    <property type="entry name" value="Acyl_Trfase/lysoPLipase"/>
</dbReference>
<evidence type="ECO:0000313" key="7">
    <source>
        <dbReference type="Proteomes" id="UP000641454"/>
    </source>
</evidence>
<protein>
    <submittedName>
        <fullName evidence="6">Patatin-like phospholipase family protein</fullName>
    </submittedName>
</protein>
<dbReference type="InterPro" id="IPR002641">
    <property type="entry name" value="PNPLA_dom"/>
</dbReference>